<evidence type="ECO:0000313" key="3">
    <source>
        <dbReference type="Proteomes" id="UP000317046"/>
    </source>
</evidence>
<name>A0A4Y3KY39_9CELL</name>
<gene>
    <name evidence="2" type="ORF">CCE01nite_17590</name>
</gene>
<evidence type="ECO:0000256" key="1">
    <source>
        <dbReference type="SAM" id="MobiDB-lite"/>
    </source>
</evidence>
<feature type="region of interest" description="Disordered" evidence="1">
    <location>
        <begin position="153"/>
        <end position="180"/>
    </location>
</feature>
<dbReference type="RefSeq" id="WP_141372192.1">
    <property type="nucleotide sequence ID" value="NZ_BJLR01000016.1"/>
</dbReference>
<keyword evidence="3" id="KW-1185">Reference proteome</keyword>
<feature type="compositionally biased region" description="Low complexity" evidence="1">
    <location>
        <begin position="158"/>
        <end position="169"/>
    </location>
</feature>
<sequence>MSARRPVPGAAAGHDHAVPTASPGPTGEPLPSFERSVGRWLHAYPRRWRRTRAVEVTAVLADLAGPTARHLDARTALGLVIAGLVTRWREHPPPRAYLTYRLAGRHPGPAWDGWLRDDVDGRLYPVRLALTEGLVAAVAYPSVERLYLAAGSPGAGTTGPATAAGRTSRPAPAEASEDRA</sequence>
<dbReference type="Proteomes" id="UP000317046">
    <property type="component" value="Unassembled WGS sequence"/>
</dbReference>
<organism evidence="2 3">
    <name type="scientific">Cellulomonas cellasea</name>
    <dbReference type="NCBI Taxonomy" id="43670"/>
    <lineage>
        <taxon>Bacteria</taxon>
        <taxon>Bacillati</taxon>
        <taxon>Actinomycetota</taxon>
        <taxon>Actinomycetes</taxon>
        <taxon>Micrococcales</taxon>
        <taxon>Cellulomonadaceae</taxon>
        <taxon>Cellulomonas</taxon>
    </lineage>
</organism>
<reference evidence="2" key="1">
    <citation type="submission" date="2019-06" db="EMBL/GenBank/DDBJ databases">
        <title>Whole genome shotgun sequence of Cellulomonas cellasea NBRC 3753.</title>
        <authorList>
            <person name="Hosoyama A."/>
            <person name="Uohara A."/>
            <person name="Ohji S."/>
            <person name="Ichikawa N."/>
        </authorList>
    </citation>
    <scope>NUCLEOTIDE SEQUENCE [LARGE SCALE GENOMIC DNA]</scope>
    <source>
        <strain evidence="2">NBRC 3753</strain>
    </source>
</reference>
<accession>A0A4Y3KY39</accession>
<comment type="caution">
    <text evidence="2">The sequence shown here is derived from an EMBL/GenBank/DDBJ whole genome shotgun (WGS) entry which is preliminary data.</text>
</comment>
<dbReference type="EMBL" id="BJLR01000016">
    <property type="protein sequence ID" value="GEA87810.1"/>
    <property type="molecule type" value="Genomic_DNA"/>
</dbReference>
<proteinExistence type="predicted"/>
<protein>
    <submittedName>
        <fullName evidence="2">Uncharacterized protein</fullName>
    </submittedName>
</protein>
<feature type="region of interest" description="Disordered" evidence="1">
    <location>
        <begin position="1"/>
        <end position="31"/>
    </location>
</feature>
<evidence type="ECO:0000313" key="2">
    <source>
        <dbReference type="EMBL" id="GEA87810.1"/>
    </source>
</evidence>
<dbReference type="AlphaFoldDB" id="A0A4Y3KY39"/>